<accession>A0A2U1F1F0</accession>
<feature type="compositionally biased region" description="Basic and acidic residues" evidence="1">
    <location>
        <begin position="1"/>
        <end position="10"/>
    </location>
</feature>
<proteinExistence type="predicted"/>
<comment type="caution">
    <text evidence="2">The sequence shown here is derived from an EMBL/GenBank/DDBJ whole genome shotgun (WGS) entry which is preliminary data.</text>
</comment>
<evidence type="ECO:0000313" key="2">
    <source>
        <dbReference type="EMBL" id="PVZ05840.1"/>
    </source>
</evidence>
<evidence type="ECO:0000313" key="3">
    <source>
        <dbReference type="Proteomes" id="UP000245639"/>
    </source>
</evidence>
<evidence type="ECO:0000256" key="1">
    <source>
        <dbReference type="SAM" id="MobiDB-lite"/>
    </source>
</evidence>
<sequence>MAGERSEHTDPLATADQPPAQGEPPYRPEVEPGGDVPGAVQGSDHEEPIDGVEPEPGSPDGR</sequence>
<dbReference type="EMBL" id="QEKW01000014">
    <property type="protein sequence ID" value="PVZ05840.1"/>
    <property type="molecule type" value="Genomic_DNA"/>
</dbReference>
<reference evidence="2 3" key="1">
    <citation type="submission" date="2018-04" db="EMBL/GenBank/DDBJ databases">
        <title>Genomic Encyclopedia of Type Strains, Phase IV (KMG-IV): sequencing the most valuable type-strain genomes for metagenomic binning, comparative biology and taxonomic classification.</title>
        <authorList>
            <person name="Goeker M."/>
        </authorList>
    </citation>
    <scope>NUCLEOTIDE SEQUENCE [LARGE SCALE GENOMIC DNA]</scope>
    <source>
        <strain evidence="2 3">DSM 45771</strain>
    </source>
</reference>
<name>A0A2U1F1F0_9PSEU</name>
<dbReference type="AlphaFoldDB" id="A0A2U1F1F0"/>
<gene>
    <name evidence="2" type="ORF">C8D89_11496</name>
</gene>
<protein>
    <submittedName>
        <fullName evidence="2">Uncharacterized protein</fullName>
    </submittedName>
</protein>
<dbReference type="Proteomes" id="UP000245639">
    <property type="component" value="Unassembled WGS sequence"/>
</dbReference>
<feature type="region of interest" description="Disordered" evidence="1">
    <location>
        <begin position="1"/>
        <end position="62"/>
    </location>
</feature>
<dbReference type="RefSeq" id="WP_116710246.1">
    <property type="nucleotide sequence ID" value="NZ_QEKW01000014.1"/>
</dbReference>
<keyword evidence="3" id="KW-1185">Reference proteome</keyword>
<organism evidence="2 3">
    <name type="scientific">Actinomycetospora cinnamomea</name>
    <dbReference type="NCBI Taxonomy" id="663609"/>
    <lineage>
        <taxon>Bacteria</taxon>
        <taxon>Bacillati</taxon>
        <taxon>Actinomycetota</taxon>
        <taxon>Actinomycetes</taxon>
        <taxon>Pseudonocardiales</taxon>
        <taxon>Pseudonocardiaceae</taxon>
        <taxon>Actinomycetospora</taxon>
    </lineage>
</organism>